<dbReference type="EC" id="4.2.1.96" evidence="3"/>
<dbReference type="AlphaFoldDB" id="A0A9P4VKZ7"/>
<keyword evidence="7" id="KW-1185">Reference proteome</keyword>
<sequence length="124" mass="13914">MASTNPQFSSGADKSAMAEEVSALLDAEWKLSDDRIGIEKTYYFKTYTKVLVCYLYSEACTSKNHHSEMLLKSGSVHIHWTTHNPHGLSEKDTFMAKYCDEQARTIGTVEKDGQKKCRPTATKG</sequence>
<dbReference type="InterPro" id="IPR036428">
    <property type="entry name" value="PCD_sf"/>
</dbReference>
<dbReference type="Gene3D" id="3.30.1360.20">
    <property type="entry name" value="Transcriptional coactivator/pterin dehydratase"/>
    <property type="match status" value="1"/>
</dbReference>
<reference evidence="6" key="1">
    <citation type="journal article" date="2020" name="Stud. Mycol.">
        <title>101 Dothideomycetes genomes: a test case for predicting lifestyles and emergence of pathogens.</title>
        <authorList>
            <person name="Haridas S."/>
            <person name="Albert R."/>
            <person name="Binder M."/>
            <person name="Bloem J."/>
            <person name="Labutti K."/>
            <person name="Salamov A."/>
            <person name="Andreopoulos B."/>
            <person name="Baker S."/>
            <person name="Barry K."/>
            <person name="Bills G."/>
            <person name="Bluhm B."/>
            <person name="Cannon C."/>
            <person name="Castanera R."/>
            <person name="Culley D."/>
            <person name="Daum C."/>
            <person name="Ezra D."/>
            <person name="Gonzalez J."/>
            <person name="Henrissat B."/>
            <person name="Kuo A."/>
            <person name="Liang C."/>
            <person name="Lipzen A."/>
            <person name="Lutzoni F."/>
            <person name="Magnuson J."/>
            <person name="Mondo S."/>
            <person name="Nolan M."/>
            <person name="Ohm R."/>
            <person name="Pangilinan J."/>
            <person name="Park H.-J."/>
            <person name="Ramirez L."/>
            <person name="Alfaro M."/>
            <person name="Sun H."/>
            <person name="Tritt A."/>
            <person name="Yoshinaga Y."/>
            <person name="Zwiers L.-H."/>
            <person name="Turgeon B."/>
            <person name="Goodwin S."/>
            <person name="Spatafora J."/>
            <person name="Crous P."/>
            <person name="Grigoriev I."/>
        </authorList>
    </citation>
    <scope>NUCLEOTIDE SEQUENCE</scope>
    <source>
        <strain evidence="6">CBS 101060</strain>
    </source>
</reference>
<dbReference type="PANTHER" id="PTHR12599">
    <property type="entry name" value="PTERIN-4-ALPHA-CARBINOLAMINE DEHYDRATASE"/>
    <property type="match status" value="1"/>
</dbReference>
<dbReference type="InterPro" id="IPR001533">
    <property type="entry name" value="Pterin_deHydtase"/>
</dbReference>
<comment type="caution">
    <text evidence="6">The sequence shown here is derived from an EMBL/GenBank/DDBJ whole genome shotgun (WGS) entry which is preliminary data.</text>
</comment>
<evidence type="ECO:0000256" key="5">
    <source>
        <dbReference type="ARBA" id="ARBA00030497"/>
    </source>
</evidence>
<dbReference type="GO" id="GO:0006729">
    <property type="term" value="P:tetrahydrobiopterin biosynthetic process"/>
    <property type="evidence" value="ECO:0007669"/>
    <property type="project" value="InterPro"/>
</dbReference>
<comment type="similarity">
    <text evidence="2">Belongs to the pterin-4-alpha-carbinolamine dehydratase family.</text>
</comment>
<gene>
    <name evidence="6" type="ORF">M501DRAFT_942880</name>
</gene>
<dbReference type="SUPFAM" id="SSF55248">
    <property type="entry name" value="PCD-like"/>
    <property type="match status" value="1"/>
</dbReference>
<accession>A0A9P4VKZ7</accession>
<keyword evidence="4" id="KW-0456">Lyase</keyword>
<dbReference type="PANTHER" id="PTHR12599:SF0">
    <property type="entry name" value="PTERIN-4-ALPHA-CARBINOLAMINE DEHYDRATASE"/>
    <property type="match status" value="1"/>
</dbReference>
<dbReference type="Proteomes" id="UP000799429">
    <property type="component" value="Unassembled WGS sequence"/>
</dbReference>
<evidence type="ECO:0000313" key="6">
    <source>
        <dbReference type="EMBL" id="KAF2835003.1"/>
    </source>
</evidence>
<name>A0A9P4VKZ7_9PEZI</name>
<dbReference type="Pfam" id="PF01329">
    <property type="entry name" value="Pterin_4a"/>
    <property type="match status" value="1"/>
</dbReference>
<dbReference type="EMBL" id="MU006112">
    <property type="protein sequence ID" value="KAF2835003.1"/>
    <property type="molecule type" value="Genomic_DNA"/>
</dbReference>
<evidence type="ECO:0000256" key="4">
    <source>
        <dbReference type="ARBA" id="ARBA00023239"/>
    </source>
</evidence>
<protein>
    <recommendedName>
        <fullName evidence="3">4a-hydroxytetrahydrobiopterin dehydratase</fullName>
        <ecNumber evidence="3">4.2.1.96</ecNumber>
    </recommendedName>
    <alternativeName>
        <fullName evidence="5">4-alpha-hydroxy-tetrahydropterin dehydratase</fullName>
    </alternativeName>
</protein>
<proteinExistence type="inferred from homology"/>
<dbReference type="OrthoDB" id="277398at2759"/>
<evidence type="ECO:0000256" key="3">
    <source>
        <dbReference type="ARBA" id="ARBA00013252"/>
    </source>
</evidence>
<organism evidence="6 7">
    <name type="scientific">Patellaria atrata CBS 101060</name>
    <dbReference type="NCBI Taxonomy" id="1346257"/>
    <lineage>
        <taxon>Eukaryota</taxon>
        <taxon>Fungi</taxon>
        <taxon>Dikarya</taxon>
        <taxon>Ascomycota</taxon>
        <taxon>Pezizomycotina</taxon>
        <taxon>Dothideomycetes</taxon>
        <taxon>Dothideomycetes incertae sedis</taxon>
        <taxon>Patellariales</taxon>
        <taxon>Patellariaceae</taxon>
        <taxon>Patellaria</taxon>
    </lineage>
</organism>
<evidence type="ECO:0000256" key="2">
    <source>
        <dbReference type="ARBA" id="ARBA00006472"/>
    </source>
</evidence>
<comment type="catalytic activity">
    <reaction evidence="1">
        <text>(4aS,6R)-4a-hydroxy-L-erythro-5,6,7,8-tetrahydrobiopterin = (6R)-L-erythro-6,7-dihydrobiopterin + H2O</text>
        <dbReference type="Rhea" id="RHEA:11920"/>
        <dbReference type="ChEBI" id="CHEBI:15377"/>
        <dbReference type="ChEBI" id="CHEBI:15642"/>
        <dbReference type="ChEBI" id="CHEBI:43120"/>
        <dbReference type="EC" id="4.2.1.96"/>
    </reaction>
</comment>
<evidence type="ECO:0000313" key="7">
    <source>
        <dbReference type="Proteomes" id="UP000799429"/>
    </source>
</evidence>
<dbReference type="GO" id="GO:0008124">
    <property type="term" value="F:4-alpha-hydroxytetrahydrobiopterin dehydratase activity"/>
    <property type="evidence" value="ECO:0007669"/>
    <property type="project" value="UniProtKB-EC"/>
</dbReference>
<evidence type="ECO:0000256" key="1">
    <source>
        <dbReference type="ARBA" id="ARBA00001554"/>
    </source>
</evidence>